<dbReference type="SMART" id="SM00392">
    <property type="entry name" value="PROF"/>
    <property type="match status" value="1"/>
</dbReference>
<dbReference type="AlphaFoldDB" id="A0A9P6QFU8"/>
<sequence length="126" mass="13329">MSWQTYVDSNLVGTGKVSKGAIYGLDGSVWATSPGFNVSGDEVKKLVAAFADSKNIAANGLFIEGVKYVYLRTVGDSIYARHSSTGVNITKAKTCILVGCYGENMQAADCNNVVEGLAQYLVNAGY</sequence>
<comment type="caution">
    <text evidence="8">The sequence shown here is derived from an EMBL/GenBank/DDBJ whole genome shotgun (WGS) entry which is preliminary data.</text>
</comment>
<evidence type="ECO:0000256" key="7">
    <source>
        <dbReference type="RuleBase" id="RU003909"/>
    </source>
</evidence>
<keyword evidence="9" id="KW-1185">Reference proteome</keyword>
<comment type="subcellular location">
    <subcellularLocation>
        <location evidence="1">Cytoplasm</location>
        <location evidence="1">Cytoskeleton</location>
    </subcellularLocation>
</comment>
<comment type="similarity">
    <text evidence="2 7">Belongs to the profilin family.</text>
</comment>
<dbReference type="GO" id="GO:0003785">
    <property type="term" value="F:actin monomer binding"/>
    <property type="evidence" value="ECO:0007669"/>
    <property type="project" value="TreeGrafter"/>
</dbReference>
<dbReference type="PRINTS" id="PR00392">
    <property type="entry name" value="PROFILIN"/>
</dbReference>
<accession>A0A9P6QFU8</accession>
<dbReference type="PANTHER" id="PTHR11604">
    <property type="entry name" value="PROFILIN"/>
    <property type="match status" value="1"/>
</dbReference>
<dbReference type="PROSITE" id="PS00414">
    <property type="entry name" value="PROFILIN"/>
    <property type="match status" value="1"/>
</dbReference>
<dbReference type="InterPro" id="IPR005455">
    <property type="entry name" value="PFN_euk"/>
</dbReference>
<comment type="function">
    <text evidence="6">Binds to actin and affects the structure of the cytoskeleton. At high concentrations, profilin prevents the polymerization of actin, whereas it enhances it at low concentrations.</text>
</comment>
<dbReference type="PANTHER" id="PTHR11604:SF0">
    <property type="entry name" value="PROFILIN"/>
    <property type="match status" value="1"/>
</dbReference>
<evidence type="ECO:0000256" key="4">
    <source>
        <dbReference type="ARBA" id="ARBA00023203"/>
    </source>
</evidence>
<dbReference type="Proteomes" id="UP000726737">
    <property type="component" value="Unassembled WGS sequence"/>
</dbReference>
<dbReference type="InterPro" id="IPR036140">
    <property type="entry name" value="PFN_sf"/>
</dbReference>
<organism evidence="8 9">
    <name type="scientific">Mortierella polycephala</name>
    <dbReference type="NCBI Taxonomy" id="41804"/>
    <lineage>
        <taxon>Eukaryota</taxon>
        <taxon>Fungi</taxon>
        <taxon>Fungi incertae sedis</taxon>
        <taxon>Mucoromycota</taxon>
        <taxon>Mortierellomycotina</taxon>
        <taxon>Mortierellomycetes</taxon>
        <taxon>Mortierellales</taxon>
        <taxon>Mortierellaceae</taxon>
        <taxon>Mortierella</taxon>
    </lineage>
</organism>
<name>A0A9P6QFU8_9FUNG</name>
<dbReference type="Pfam" id="PF00235">
    <property type="entry name" value="Profilin"/>
    <property type="match status" value="1"/>
</dbReference>
<keyword evidence="4 7" id="KW-0009">Actin-binding</keyword>
<evidence type="ECO:0000256" key="2">
    <source>
        <dbReference type="ARBA" id="ARBA00010058"/>
    </source>
</evidence>
<dbReference type="GO" id="GO:0005856">
    <property type="term" value="C:cytoskeleton"/>
    <property type="evidence" value="ECO:0007669"/>
    <property type="project" value="UniProtKB-SubCell"/>
</dbReference>
<dbReference type="PRINTS" id="PR01640">
    <property type="entry name" value="PROFILINPLNT"/>
</dbReference>
<reference evidence="8" key="1">
    <citation type="journal article" date="2020" name="Fungal Divers.">
        <title>Resolving the Mortierellaceae phylogeny through synthesis of multi-gene phylogenetics and phylogenomics.</title>
        <authorList>
            <person name="Vandepol N."/>
            <person name="Liber J."/>
            <person name="Desiro A."/>
            <person name="Na H."/>
            <person name="Kennedy M."/>
            <person name="Barry K."/>
            <person name="Grigoriev I.V."/>
            <person name="Miller A.N."/>
            <person name="O'Donnell K."/>
            <person name="Stajich J.E."/>
            <person name="Bonito G."/>
        </authorList>
    </citation>
    <scope>NUCLEOTIDE SEQUENCE</scope>
    <source>
        <strain evidence="8">KOD948</strain>
    </source>
</reference>
<dbReference type="GO" id="GO:0005938">
    <property type="term" value="C:cell cortex"/>
    <property type="evidence" value="ECO:0007669"/>
    <property type="project" value="TreeGrafter"/>
</dbReference>
<dbReference type="InterPro" id="IPR048278">
    <property type="entry name" value="PFN"/>
</dbReference>
<dbReference type="FunFam" id="3.30.450.30:FF:000001">
    <property type="entry name" value="Profilin"/>
    <property type="match status" value="1"/>
</dbReference>
<protein>
    <recommendedName>
        <fullName evidence="7">Profilin</fullName>
    </recommendedName>
</protein>
<proteinExistence type="inferred from homology"/>
<evidence type="ECO:0000256" key="6">
    <source>
        <dbReference type="RuleBase" id="RU003908"/>
    </source>
</evidence>
<evidence type="ECO:0000256" key="5">
    <source>
        <dbReference type="ARBA" id="ARBA00023212"/>
    </source>
</evidence>
<keyword evidence="3" id="KW-0963">Cytoplasm</keyword>
<dbReference type="SUPFAM" id="SSF55770">
    <property type="entry name" value="Profilin (actin-binding protein)"/>
    <property type="match status" value="1"/>
</dbReference>
<dbReference type="CDD" id="cd00148">
    <property type="entry name" value="PROF"/>
    <property type="match status" value="1"/>
</dbReference>
<evidence type="ECO:0000313" key="9">
    <source>
        <dbReference type="Proteomes" id="UP000726737"/>
    </source>
</evidence>
<gene>
    <name evidence="8" type="ORF">BG011_002701</name>
</gene>
<dbReference type="EMBL" id="JAAAJA010000019">
    <property type="protein sequence ID" value="KAG0266293.1"/>
    <property type="molecule type" value="Genomic_DNA"/>
</dbReference>
<evidence type="ECO:0000313" key="8">
    <source>
        <dbReference type="EMBL" id="KAG0266293.1"/>
    </source>
</evidence>
<dbReference type="Gene3D" id="3.30.450.30">
    <property type="entry name" value="Dynein light chain 2a, cytoplasmic"/>
    <property type="match status" value="1"/>
</dbReference>
<evidence type="ECO:0000256" key="3">
    <source>
        <dbReference type="ARBA" id="ARBA00022490"/>
    </source>
</evidence>
<keyword evidence="5 6" id="KW-0206">Cytoskeleton</keyword>
<evidence type="ECO:0000256" key="1">
    <source>
        <dbReference type="ARBA" id="ARBA00004245"/>
    </source>
</evidence>
<dbReference type="OrthoDB" id="421374at2759"/>
<dbReference type="InterPro" id="IPR027310">
    <property type="entry name" value="Profilin_CS"/>
</dbReference>
<comment type="subunit">
    <text evidence="6">Occurs in many kinds of cells as a complex with monomeric actin in a 1:1 ratio.</text>
</comment>